<name>A0ACC0KBK2_CHOFU</name>
<dbReference type="EMBL" id="CM046129">
    <property type="protein sequence ID" value="KAI8433637.1"/>
    <property type="molecule type" value="Genomic_DNA"/>
</dbReference>
<proteinExistence type="predicted"/>
<comment type="caution">
    <text evidence="1">The sequence shown here is derived from an EMBL/GenBank/DDBJ whole genome shotgun (WGS) entry which is preliminary data.</text>
</comment>
<organism evidence="1 2">
    <name type="scientific">Choristoneura fumiferana</name>
    <name type="common">Spruce budworm moth</name>
    <name type="synonym">Archips fumiferana</name>
    <dbReference type="NCBI Taxonomy" id="7141"/>
    <lineage>
        <taxon>Eukaryota</taxon>
        <taxon>Metazoa</taxon>
        <taxon>Ecdysozoa</taxon>
        <taxon>Arthropoda</taxon>
        <taxon>Hexapoda</taxon>
        <taxon>Insecta</taxon>
        <taxon>Pterygota</taxon>
        <taxon>Neoptera</taxon>
        <taxon>Endopterygota</taxon>
        <taxon>Lepidoptera</taxon>
        <taxon>Glossata</taxon>
        <taxon>Ditrysia</taxon>
        <taxon>Tortricoidea</taxon>
        <taxon>Tortricidae</taxon>
        <taxon>Tortricinae</taxon>
        <taxon>Choristoneura</taxon>
    </lineage>
</organism>
<reference evidence="1 2" key="1">
    <citation type="journal article" date="2022" name="Genome Biol. Evol.">
        <title>The Spruce Budworm Genome: Reconstructing the Evolutionary History of Antifreeze Proteins.</title>
        <authorList>
            <person name="Beliveau C."/>
            <person name="Gagne P."/>
            <person name="Picq S."/>
            <person name="Vernygora O."/>
            <person name="Keeling C.I."/>
            <person name="Pinkney K."/>
            <person name="Doucet D."/>
            <person name="Wen F."/>
            <person name="Johnston J.S."/>
            <person name="Maaroufi H."/>
            <person name="Boyle B."/>
            <person name="Laroche J."/>
            <person name="Dewar K."/>
            <person name="Juretic N."/>
            <person name="Blackburn G."/>
            <person name="Nisole A."/>
            <person name="Brunet B."/>
            <person name="Brandao M."/>
            <person name="Lumley L."/>
            <person name="Duan J."/>
            <person name="Quan G."/>
            <person name="Lucarotti C.J."/>
            <person name="Roe A.D."/>
            <person name="Sperling F.A.H."/>
            <person name="Levesque R.C."/>
            <person name="Cusson M."/>
        </authorList>
    </citation>
    <scope>NUCLEOTIDE SEQUENCE [LARGE SCALE GENOMIC DNA]</scope>
    <source>
        <strain evidence="1">Glfc:IPQL:Cfum</strain>
    </source>
</reference>
<gene>
    <name evidence="1" type="ORF">MSG28_015643</name>
</gene>
<dbReference type="Proteomes" id="UP001064048">
    <property type="component" value="Chromosome 29"/>
</dbReference>
<evidence type="ECO:0000313" key="1">
    <source>
        <dbReference type="EMBL" id="KAI8433637.1"/>
    </source>
</evidence>
<evidence type="ECO:0000313" key="2">
    <source>
        <dbReference type="Proteomes" id="UP001064048"/>
    </source>
</evidence>
<accession>A0ACC0KBK2</accession>
<keyword evidence="2" id="KW-1185">Reference proteome</keyword>
<sequence length="294" mass="31957">MPFAQRGAPPQMGGNGPMPFPQPGAAPQMGKNRQMPSPQEAIPYTGGSVRGPSQHVPMGAPPVMNSNPMPAPGDEPYQDMDFSFSFKALPPPPGSYVPRATPEPFRMLPKRDDFNTPIKWVPVSSAKVEDGIAKVTDMDTGRNFNIVINGTIFVPVIDDSIVPTVAPPTTMVPFVPQTTTENFAMRALLQFVTPEELNRNDWLGFDAALNRGETQREVAPPTTMVPFVPQTTTENFAMRALLQFVTPEELNRNDWLGFDAALNRGETQRECIGSGCTSSCIGKECKATVCACTQ</sequence>
<protein>
    <submittedName>
        <fullName evidence="1">Uncharacterized protein</fullName>
    </submittedName>
</protein>